<dbReference type="AlphaFoldDB" id="A0A835ZB36"/>
<name>A0A835ZB36_9STRA</name>
<dbReference type="GO" id="GO:0005634">
    <property type="term" value="C:nucleus"/>
    <property type="evidence" value="ECO:0007669"/>
    <property type="project" value="TreeGrafter"/>
</dbReference>
<dbReference type="InterPro" id="IPR001005">
    <property type="entry name" value="SANT/Myb"/>
</dbReference>
<dbReference type="InterPro" id="IPR009057">
    <property type="entry name" value="Homeodomain-like_sf"/>
</dbReference>
<feature type="domain" description="Myb-like" evidence="4">
    <location>
        <begin position="1"/>
        <end position="53"/>
    </location>
</feature>
<keyword evidence="6" id="KW-0371">Homeobox</keyword>
<evidence type="ECO:0000313" key="7">
    <source>
        <dbReference type="Proteomes" id="UP000664859"/>
    </source>
</evidence>
<feature type="domain" description="Myb-like" evidence="4">
    <location>
        <begin position="54"/>
        <end position="104"/>
    </location>
</feature>
<comment type="caution">
    <text evidence="6">The sequence shown here is derived from an EMBL/GenBank/DDBJ whole genome shotgun (WGS) entry which is preliminary data.</text>
</comment>
<keyword evidence="2 6" id="KW-0238">DNA-binding</keyword>
<sequence>RRVWTKEEDEAIRGLVLQYGTRSWSVIADHIAKDFSIQGRSGKQCRERWHNHLDPHINKNAWTEEEERIMSEAHRQLGNRWSEIAKRLPGRTDNHVKNHWYSFMRRNVRRLNREVNEGPGGGARLLEDGSGGAAHVTLSPMDDGGGGSDAMKRRRGGGGGGGRKAANLAELNRYFNAATEAAKSALDSGALAPELADISKLAAAAEGGPLDLPLPLTSLHFAKGTPGFRDKLKRKLEETGGMQC</sequence>
<dbReference type="PROSITE" id="PS50090">
    <property type="entry name" value="MYB_LIKE"/>
    <property type="match status" value="2"/>
</dbReference>
<evidence type="ECO:0000256" key="1">
    <source>
        <dbReference type="ARBA" id="ARBA00022737"/>
    </source>
</evidence>
<evidence type="ECO:0000259" key="4">
    <source>
        <dbReference type="PROSITE" id="PS50090"/>
    </source>
</evidence>
<dbReference type="EMBL" id="JAFCMP010000057">
    <property type="protein sequence ID" value="KAG5189164.1"/>
    <property type="molecule type" value="Genomic_DNA"/>
</dbReference>
<reference evidence="6" key="1">
    <citation type="submission" date="2021-02" db="EMBL/GenBank/DDBJ databases">
        <title>First Annotated Genome of the Yellow-green Alga Tribonema minus.</title>
        <authorList>
            <person name="Mahan K.M."/>
        </authorList>
    </citation>
    <scope>NUCLEOTIDE SEQUENCE</scope>
    <source>
        <strain evidence="6">UTEX B ZZ1240</strain>
    </source>
</reference>
<organism evidence="6 7">
    <name type="scientific">Tribonema minus</name>
    <dbReference type="NCBI Taxonomy" id="303371"/>
    <lineage>
        <taxon>Eukaryota</taxon>
        <taxon>Sar</taxon>
        <taxon>Stramenopiles</taxon>
        <taxon>Ochrophyta</taxon>
        <taxon>PX clade</taxon>
        <taxon>Xanthophyceae</taxon>
        <taxon>Tribonematales</taxon>
        <taxon>Tribonemataceae</taxon>
        <taxon>Tribonema</taxon>
    </lineage>
</organism>
<feature type="region of interest" description="Disordered" evidence="3">
    <location>
        <begin position="139"/>
        <end position="163"/>
    </location>
</feature>
<dbReference type="SMART" id="SM00717">
    <property type="entry name" value="SANT"/>
    <property type="match status" value="2"/>
</dbReference>
<feature type="domain" description="HTH myb-type" evidence="5">
    <location>
        <begin position="1"/>
        <end position="53"/>
    </location>
</feature>
<dbReference type="InterPro" id="IPR050560">
    <property type="entry name" value="MYB_TF"/>
</dbReference>
<keyword evidence="1" id="KW-0677">Repeat</keyword>
<feature type="non-terminal residue" evidence="6">
    <location>
        <position position="244"/>
    </location>
</feature>
<evidence type="ECO:0000259" key="5">
    <source>
        <dbReference type="PROSITE" id="PS51294"/>
    </source>
</evidence>
<dbReference type="GO" id="GO:0000978">
    <property type="term" value="F:RNA polymerase II cis-regulatory region sequence-specific DNA binding"/>
    <property type="evidence" value="ECO:0007669"/>
    <property type="project" value="TreeGrafter"/>
</dbReference>
<dbReference type="Proteomes" id="UP000664859">
    <property type="component" value="Unassembled WGS sequence"/>
</dbReference>
<proteinExistence type="predicted"/>
<evidence type="ECO:0000313" key="6">
    <source>
        <dbReference type="EMBL" id="KAG5189164.1"/>
    </source>
</evidence>
<dbReference type="PANTHER" id="PTHR45614">
    <property type="entry name" value="MYB PROTEIN-RELATED"/>
    <property type="match status" value="1"/>
</dbReference>
<dbReference type="GO" id="GO:0000981">
    <property type="term" value="F:DNA-binding transcription factor activity, RNA polymerase II-specific"/>
    <property type="evidence" value="ECO:0007669"/>
    <property type="project" value="TreeGrafter"/>
</dbReference>
<dbReference type="Pfam" id="PF00249">
    <property type="entry name" value="Myb_DNA-binding"/>
    <property type="match status" value="2"/>
</dbReference>
<dbReference type="OrthoDB" id="2143914at2759"/>
<feature type="non-terminal residue" evidence="6">
    <location>
        <position position="1"/>
    </location>
</feature>
<protein>
    <submittedName>
        <fullName evidence="6">Homeodomain-like protein</fullName>
    </submittedName>
</protein>
<dbReference type="Gene3D" id="1.10.10.60">
    <property type="entry name" value="Homeodomain-like"/>
    <property type="match status" value="2"/>
</dbReference>
<dbReference type="PROSITE" id="PS51294">
    <property type="entry name" value="HTH_MYB"/>
    <property type="match status" value="2"/>
</dbReference>
<dbReference type="PANTHER" id="PTHR45614:SF25">
    <property type="entry name" value="MYB PROTEIN"/>
    <property type="match status" value="1"/>
</dbReference>
<dbReference type="FunFam" id="1.10.10.60:FF:000010">
    <property type="entry name" value="Transcriptional activator Myb isoform A"/>
    <property type="match status" value="1"/>
</dbReference>
<evidence type="ECO:0000256" key="2">
    <source>
        <dbReference type="ARBA" id="ARBA00023125"/>
    </source>
</evidence>
<accession>A0A835ZB36</accession>
<dbReference type="CDD" id="cd00167">
    <property type="entry name" value="SANT"/>
    <property type="match status" value="2"/>
</dbReference>
<gene>
    <name evidence="6" type="ORF">JKP88DRAFT_142336</name>
</gene>
<feature type="domain" description="HTH myb-type" evidence="5">
    <location>
        <begin position="54"/>
        <end position="108"/>
    </location>
</feature>
<keyword evidence="7" id="KW-1185">Reference proteome</keyword>
<dbReference type="InterPro" id="IPR017930">
    <property type="entry name" value="Myb_dom"/>
</dbReference>
<evidence type="ECO:0000256" key="3">
    <source>
        <dbReference type="SAM" id="MobiDB-lite"/>
    </source>
</evidence>
<dbReference type="SUPFAM" id="SSF46689">
    <property type="entry name" value="Homeodomain-like"/>
    <property type="match status" value="1"/>
</dbReference>